<protein>
    <submittedName>
        <fullName evidence="1">Uncharacterized protein</fullName>
    </submittedName>
</protein>
<dbReference type="EMBL" id="CAUOFW020002770">
    <property type="protein sequence ID" value="CAK9155981.1"/>
    <property type="molecule type" value="Genomic_DNA"/>
</dbReference>
<reference evidence="1 2" key="1">
    <citation type="submission" date="2024-02" db="EMBL/GenBank/DDBJ databases">
        <authorList>
            <person name="Vignale AGUSTIN F."/>
            <person name="Sosa J E."/>
            <person name="Modenutti C."/>
        </authorList>
    </citation>
    <scope>NUCLEOTIDE SEQUENCE [LARGE SCALE GENOMIC DNA]</scope>
</reference>
<dbReference type="Proteomes" id="UP001642360">
    <property type="component" value="Unassembled WGS sequence"/>
</dbReference>
<dbReference type="InterPro" id="IPR011989">
    <property type="entry name" value="ARM-like"/>
</dbReference>
<proteinExistence type="predicted"/>
<organism evidence="1 2">
    <name type="scientific">Ilex paraguariensis</name>
    <name type="common">yerba mate</name>
    <dbReference type="NCBI Taxonomy" id="185542"/>
    <lineage>
        <taxon>Eukaryota</taxon>
        <taxon>Viridiplantae</taxon>
        <taxon>Streptophyta</taxon>
        <taxon>Embryophyta</taxon>
        <taxon>Tracheophyta</taxon>
        <taxon>Spermatophyta</taxon>
        <taxon>Magnoliopsida</taxon>
        <taxon>eudicotyledons</taxon>
        <taxon>Gunneridae</taxon>
        <taxon>Pentapetalae</taxon>
        <taxon>asterids</taxon>
        <taxon>campanulids</taxon>
        <taxon>Aquifoliales</taxon>
        <taxon>Aquifoliaceae</taxon>
        <taxon>Ilex</taxon>
    </lineage>
</organism>
<accession>A0ABC8SIW3</accession>
<keyword evidence="2" id="KW-1185">Reference proteome</keyword>
<comment type="caution">
    <text evidence="1">The sequence shown here is derived from an EMBL/GenBank/DDBJ whole genome shotgun (WGS) entry which is preliminary data.</text>
</comment>
<evidence type="ECO:0000313" key="1">
    <source>
        <dbReference type="EMBL" id="CAK9155981.1"/>
    </source>
</evidence>
<evidence type="ECO:0000313" key="2">
    <source>
        <dbReference type="Proteomes" id="UP001642360"/>
    </source>
</evidence>
<sequence length="202" mass="23167">MFWRVARFSEAWEELWRNEERDFSPVLEILMSPVFDAAAAQVYKDVPRYYGENKMEKAMAMACRVLCLCVDELTKLLVPEIGRVADALVQFLKWGQDPPVDDALIPFWRLYPDPLLADALVLPRKCYSAKAIRMAAASAMPKILNSAREVVESSDPQDYDHAMQYVEELSDRVIRALNEASDEEPDEDVRYDILDALNDCIQ</sequence>
<dbReference type="AlphaFoldDB" id="A0ABC8SIW3"/>
<gene>
    <name evidence="1" type="ORF">ILEXP_LOCUS24396</name>
</gene>
<dbReference type="Gene3D" id="1.25.10.10">
    <property type="entry name" value="Leucine-rich Repeat Variant"/>
    <property type="match status" value="1"/>
</dbReference>
<name>A0ABC8SIW3_9AQUA</name>